<proteinExistence type="predicted"/>
<protein>
    <submittedName>
        <fullName evidence="4">Purple acid phosphatase family protein</fullName>
        <ecNumber evidence="4">3.1.-.-</ecNumber>
    </submittedName>
</protein>
<dbReference type="InterPro" id="IPR039331">
    <property type="entry name" value="PAPs-like"/>
</dbReference>
<feature type="domain" description="Purple acid phosphatase N-terminal" evidence="3">
    <location>
        <begin position="38"/>
        <end position="127"/>
    </location>
</feature>
<keyword evidence="5" id="KW-1185">Reference proteome</keyword>
<dbReference type="SUPFAM" id="SSF56300">
    <property type="entry name" value="Metallo-dependent phosphatases"/>
    <property type="match status" value="1"/>
</dbReference>
<dbReference type="PANTHER" id="PTHR22953">
    <property type="entry name" value="ACID PHOSPHATASE RELATED"/>
    <property type="match status" value="1"/>
</dbReference>
<comment type="caution">
    <text evidence="4">The sequence shown here is derived from an EMBL/GenBank/DDBJ whole genome shotgun (WGS) entry which is preliminary data.</text>
</comment>
<dbReference type="PANTHER" id="PTHR22953:SF153">
    <property type="entry name" value="PURPLE ACID PHOSPHATASE"/>
    <property type="match status" value="1"/>
</dbReference>
<dbReference type="Proteomes" id="UP001596337">
    <property type="component" value="Unassembled WGS sequence"/>
</dbReference>
<organism evidence="4 5">
    <name type="scientific">Haloechinothrix salitolerans</name>
    <dbReference type="NCBI Taxonomy" id="926830"/>
    <lineage>
        <taxon>Bacteria</taxon>
        <taxon>Bacillati</taxon>
        <taxon>Actinomycetota</taxon>
        <taxon>Actinomycetes</taxon>
        <taxon>Pseudonocardiales</taxon>
        <taxon>Pseudonocardiaceae</taxon>
        <taxon>Haloechinothrix</taxon>
    </lineage>
</organism>
<dbReference type="EMBL" id="JBHSXX010000001">
    <property type="protein sequence ID" value="MFC6869028.1"/>
    <property type="molecule type" value="Genomic_DNA"/>
</dbReference>
<name>A0ABW2C3E8_9PSEU</name>
<dbReference type="EC" id="3.1.-.-" evidence="4"/>
<dbReference type="GO" id="GO:0016787">
    <property type="term" value="F:hydrolase activity"/>
    <property type="evidence" value="ECO:0007669"/>
    <property type="project" value="UniProtKB-KW"/>
</dbReference>
<evidence type="ECO:0000259" key="3">
    <source>
        <dbReference type="Pfam" id="PF16656"/>
    </source>
</evidence>
<dbReference type="Pfam" id="PF00149">
    <property type="entry name" value="Metallophos"/>
    <property type="match status" value="1"/>
</dbReference>
<keyword evidence="4" id="KW-0378">Hydrolase</keyword>
<dbReference type="Gene3D" id="3.60.21.10">
    <property type="match status" value="1"/>
</dbReference>
<evidence type="ECO:0000313" key="5">
    <source>
        <dbReference type="Proteomes" id="UP001596337"/>
    </source>
</evidence>
<dbReference type="InterPro" id="IPR015914">
    <property type="entry name" value="PAPs_N"/>
</dbReference>
<evidence type="ECO:0000256" key="1">
    <source>
        <dbReference type="ARBA" id="ARBA00022729"/>
    </source>
</evidence>
<dbReference type="SUPFAM" id="SSF49363">
    <property type="entry name" value="Purple acid phosphatase, N-terminal domain"/>
    <property type="match status" value="1"/>
</dbReference>
<dbReference type="InterPro" id="IPR006311">
    <property type="entry name" value="TAT_signal"/>
</dbReference>
<accession>A0ABW2C3E8</accession>
<dbReference type="PROSITE" id="PS51318">
    <property type="entry name" value="TAT"/>
    <property type="match status" value="1"/>
</dbReference>
<keyword evidence="1" id="KW-0732">Signal</keyword>
<sequence>MAGELNRRSVLRGAVALGGAVAGGPILWQRPGDTAMRPSGIHLTYGADPRREMVVSWSTAESVATPRLLLGDTQGGLSEVVDAESKPAPGVDAVQHHARLSNLDPGKTYFYRAAHDGGSSDELTFTTVGNERRPVRFTAFGDQGTYQNRMAPVVNTVASFDPDLHLHVGDLSYASDTGGIRAFEALWADDERRYNPSAWDAWLAGLQPFASRVPWMPVLGNHEMEVDGTELGYASYFARFVPPDNGAGGPRGATWSLRIGNVAFIAPDSNDASAELPRNRDYLGGAQESWLEATLADYRSRPDVDWIVVGFHHCPYCSSSRHSSDGGVRDRWTPLFDRYQVDLVINGHNHLYERTHPIRQGNPTTEAPIGATIDPGQAGTTYIVSGLSEEDERLPDIATAPVAGVTHYTGTDFGLRVPEVVTWSAVKDELSPIVICAEASPPDSGGTTTLTIRSVDAGDRRVVDELTLLRSHMPSARHSRDGKEPS</sequence>
<dbReference type="InterPro" id="IPR004843">
    <property type="entry name" value="Calcineurin-like_PHP"/>
</dbReference>
<dbReference type="InterPro" id="IPR008963">
    <property type="entry name" value="Purple_acid_Pase-like_N"/>
</dbReference>
<dbReference type="RefSeq" id="WP_345392821.1">
    <property type="nucleotide sequence ID" value="NZ_BAABLA010000013.1"/>
</dbReference>
<dbReference type="InterPro" id="IPR029052">
    <property type="entry name" value="Metallo-depent_PP-like"/>
</dbReference>
<dbReference type="Pfam" id="PF16656">
    <property type="entry name" value="Pur_ac_phosph_N"/>
    <property type="match status" value="1"/>
</dbReference>
<dbReference type="Gene3D" id="2.60.40.380">
    <property type="entry name" value="Purple acid phosphatase-like, N-terminal"/>
    <property type="match status" value="1"/>
</dbReference>
<reference evidence="5" key="1">
    <citation type="journal article" date="2019" name="Int. J. Syst. Evol. Microbiol.">
        <title>The Global Catalogue of Microorganisms (GCM) 10K type strain sequencing project: providing services to taxonomists for standard genome sequencing and annotation.</title>
        <authorList>
            <consortium name="The Broad Institute Genomics Platform"/>
            <consortium name="The Broad Institute Genome Sequencing Center for Infectious Disease"/>
            <person name="Wu L."/>
            <person name="Ma J."/>
        </authorList>
    </citation>
    <scope>NUCLEOTIDE SEQUENCE [LARGE SCALE GENOMIC DNA]</scope>
    <source>
        <strain evidence="5">KCTC 32255</strain>
    </source>
</reference>
<evidence type="ECO:0000259" key="2">
    <source>
        <dbReference type="Pfam" id="PF00149"/>
    </source>
</evidence>
<gene>
    <name evidence="4" type="ORF">ACFQGD_17940</name>
</gene>
<evidence type="ECO:0000313" key="4">
    <source>
        <dbReference type="EMBL" id="MFC6869028.1"/>
    </source>
</evidence>
<feature type="domain" description="Calcineurin-like phosphoesterase" evidence="2">
    <location>
        <begin position="136"/>
        <end position="351"/>
    </location>
</feature>